<keyword evidence="7" id="KW-1185">Reference proteome</keyword>
<dbReference type="Gene3D" id="1.20.120.550">
    <property type="entry name" value="Membrane associated eicosanoid/glutathione metabolism-like domain"/>
    <property type="match status" value="1"/>
</dbReference>
<protein>
    <submittedName>
        <fullName evidence="6">Mapeg family protein</fullName>
    </submittedName>
</protein>
<dbReference type="SUPFAM" id="SSF161084">
    <property type="entry name" value="MAPEG domain-like"/>
    <property type="match status" value="1"/>
</dbReference>
<feature type="transmembrane region" description="Helical" evidence="5">
    <location>
        <begin position="833"/>
        <end position="854"/>
    </location>
</feature>
<evidence type="ECO:0000256" key="2">
    <source>
        <dbReference type="ARBA" id="ARBA00022692"/>
    </source>
</evidence>
<evidence type="ECO:0000256" key="5">
    <source>
        <dbReference type="SAM" id="Phobius"/>
    </source>
</evidence>
<dbReference type="Pfam" id="PF01124">
    <property type="entry name" value="MAPEG"/>
    <property type="match status" value="1"/>
</dbReference>
<evidence type="ECO:0000256" key="3">
    <source>
        <dbReference type="ARBA" id="ARBA00022989"/>
    </source>
</evidence>
<dbReference type="OrthoDB" id="410651at2759"/>
<keyword evidence="4 5" id="KW-0472">Membrane</keyword>
<name>A0A078AKF2_STYLE</name>
<sequence length="859" mass="99283">MLIWDKFQVGVSSKASLLSTKKRQTSQLDHFKLNFPVFDQMNQNHIHQILSPKKNFANLYQANKPISKLQPVQQSQIIPARTQYDINNENHVKNKNMLAEGNDMNKSTMLIQAKEKQRNHIKSNESEKINDKNKKKLKKLLFANQNHQYPLLNCRVNKQQLSQINNNSQISTAFTNDIKSQSILSQQATQKVIQIREGSSIVVETEIQNSNSPDITRDRVFKIQSRNSIGAVDNNKTSLIYGGNNNQNHYSQEELVLTHVQNQKHQQQKSNPLNVTVQDKDNQQISSRIQKGVASKKEASQKSNQAFIVSPYSQQTSKLYEVIHKFNQYKKKYLLLLQKQQYPFQFNSPPKIICKFQAQIDEIISQINNFRNCSQVDSLHQFQKNIEECLTKFDKKLNKRIKKLEHYIKRGFICMNMKQNAIAVGGSSSIRKSDYQYSFQDIVNEDASNAQLLDIAIGEEDLESLNKHIERNKRLIQQDREEFEQQIYQQNQRMQIGVYEKPCSSNEYQVSMPQQQSFNTNDKKQFNLTQFKFSKNSKSPSRERQVMLRTDLQKKPKIKTNDLMISMYQTSAGMFDLSLKRKQANNSETLQKSITANRIGGSNLTQINFRNINKQPQVKNLQKSAQDEKFMWNDYSIDDPRNIIEDEFLLSQMQNVEDFIQSPHQNPMISVSHSKRPSNSKYNVLIKMINVTLPKEYPYVMLLALGISLQCYFTGFFVAQPKRYKMFNRQFMNENFGELHKKETGSSMAPDQGYPDMGSGVFSEKLSYKQWIEFNLAQRVHQNFLEQMWVVAFLILVAGITSIQYTLIAGGFYALGRFLMAIGYSRGVEGRKIGVTILNIALGVLVCLAVNTTLTIKPE</sequence>
<dbReference type="EMBL" id="CCKQ01011313">
    <property type="protein sequence ID" value="CDW82860.1"/>
    <property type="molecule type" value="Genomic_DNA"/>
</dbReference>
<reference evidence="6 7" key="1">
    <citation type="submission" date="2014-06" db="EMBL/GenBank/DDBJ databases">
        <authorList>
            <person name="Swart Estienne"/>
        </authorList>
    </citation>
    <scope>NUCLEOTIDE SEQUENCE [LARGE SCALE GENOMIC DNA]</scope>
    <source>
        <strain evidence="6 7">130c</strain>
    </source>
</reference>
<evidence type="ECO:0000313" key="7">
    <source>
        <dbReference type="Proteomes" id="UP000039865"/>
    </source>
</evidence>
<dbReference type="InParanoid" id="A0A078AKF2"/>
<evidence type="ECO:0000256" key="4">
    <source>
        <dbReference type="ARBA" id="ARBA00023136"/>
    </source>
</evidence>
<comment type="subcellular location">
    <subcellularLocation>
        <location evidence="1">Membrane</location>
    </subcellularLocation>
</comment>
<feature type="transmembrane region" description="Helical" evidence="5">
    <location>
        <begin position="697"/>
        <end position="719"/>
    </location>
</feature>
<accession>A0A078AKF2</accession>
<dbReference type="Proteomes" id="UP000039865">
    <property type="component" value="Unassembled WGS sequence"/>
</dbReference>
<organism evidence="6 7">
    <name type="scientific">Stylonychia lemnae</name>
    <name type="common">Ciliate</name>
    <dbReference type="NCBI Taxonomy" id="5949"/>
    <lineage>
        <taxon>Eukaryota</taxon>
        <taxon>Sar</taxon>
        <taxon>Alveolata</taxon>
        <taxon>Ciliophora</taxon>
        <taxon>Intramacronucleata</taxon>
        <taxon>Spirotrichea</taxon>
        <taxon>Stichotrichia</taxon>
        <taxon>Sporadotrichida</taxon>
        <taxon>Oxytrichidae</taxon>
        <taxon>Stylonychinae</taxon>
        <taxon>Stylonychia</taxon>
    </lineage>
</organism>
<dbReference type="GO" id="GO:0016020">
    <property type="term" value="C:membrane"/>
    <property type="evidence" value="ECO:0007669"/>
    <property type="project" value="UniProtKB-SubCell"/>
</dbReference>
<dbReference type="InterPro" id="IPR001129">
    <property type="entry name" value="Membr-assoc_MAPEG"/>
</dbReference>
<feature type="transmembrane region" description="Helical" evidence="5">
    <location>
        <begin position="788"/>
        <end position="813"/>
    </location>
</feature>
<dbReference type="InterPro" id="IPR023352">
    <property type="entry name" value="MAPEG-like_dom_sf"/>
</dbReference>
<gene>
    <name evidence="6" type="primary">Contig9104.g9739</name>
    <name evidence="6" type="ORF">STYLEM_11896</name>
</gene>
<dbReference type="AlphaFoldDB" id="A0A078AKF2"/>
<evidence type="ECO:0000313" key="6">
    <source>
        <dbReference type="EMBL" id="CDW82860.1"/>
    </source>
</evidence>
<evidence type="ECO:0000256" key="1">
    <source>
        <dbReference type="ARBA" id="ARBA00004370"/>
    </source>
</evidence>
<keyword evidence="3 5" id="KW-1133">Transmembrane helix</keyword>
<proteinExistence type="predicted"/>
<keyword evidence="2 5" id="KW-0812">Transmembrane</keyword>